<accession>A0A1V6LTP1</accession>
<proteinExistence type="predicted"/>
<evidence type="ECO:0000256" key="1">
    <source>
        <dbReference type="SAM" id="Phobius"/>
    </source>
</evidence>
<keyword evidence="1" id="KW-0472">Membrane</keyword>
<name>A0A1V6LTP1_9FLAO</name>
<comment type="caution">
    <text evidence="2">The sequence shown here is derived from an EMBL/GenBank/DDBJ whole genome shotgun (WGS) entry which is preliminary data.</text>
</comment>
<feature type="transmembrane region" description="Helical" evidence="1">
    <location>
        <begin position="47"/>
        <end position="68"/>
    </location>
</feature>
<dbReference type="AlphaFoldDB" id="A0A1V6LTP1"/>
<sequence>MNRKTLSRFLGIFPLVINTYFWIKTLSPLVAIFLIKKTESISFIGSKYTYLLIIHLLFINAWSIIFYTKLIFKNKEQKKLIKFLSFLFLSGLGQFIYWIRKIK</sequence>
<keyword evidence="1" id="KW-1133">Transmembrane helix</keyword>
<organism evidence="2 3">
    <name type="scientific">Croceivirga radicis</name>
    <dbReference type="NCBI Taxonomy" id="1929488"/>
    <lineage>
        <taxon>Bacteria</taxon>
        <taxon>Pseudomonadati</taxon>
        <taxon>Bacteroidota</taxon>
        <taxon>Flavobacteriia</taxon>
        <taxon>Flavobacteriales</taxon>
        <taxon>Flavobacteriaceae</taxon>
        <taxon>Croceivirga</taxon>
    </lineage>
</organism>
<dbReference type="EMBL" id="MTBC01000003">
    <property type="protein sequence ID" value="OQD43534.1"/>
    <property type="molecule type" value="Genomic_DNA"/>
</dbReference>
<gene>
    <name evidence="2" type="ORF">BUL40_06825</name>
</gene>
<evidence type="ECO:0000313" key="3">
    <source>
        <dbReference type="Proteomes" id="UP000191680"/>
    </source>
</evidence>
<feature type="transmembrane region" description="Helical" evidence="1">
    <location>
        <begin position="12"/>
        <end position="35"/>
    </location>
</feature>
<protein>
    <submittedName>
        <fullName evidence="2">Uncharacterized protein</fullName>
    </submittedName>
</protein>
<dbReference type="Proteomes" id="UP000191680">
    <property type="component" value="Unassembled WGS sequence"/>
</dbReference>
<keyword evidence="3" id="KW-1185">Reference proteome</keyword>
<reference evidence="2 3" key="1">
    <citation type="submission" date="2016-12" db="EMBL/GenBank/DDBJ databases">
        <authorList>
            <person name="Song W.-J."/>
            <person name="Kurnit D.M."/>
        </authorList>
    </citation>
    <scope>NUCLEOTIDE SEQUENCE [LARGE SCALE GENOMIC DNA]</scope>
    <source>
        <strain evidence="2 3">HSG9</strain>
    </source>
</reference>
<evidence type="ECO:0000313" key="2">
    <source>
        <dbReference type="EMBL" id="OQD43534.1"/>
    </source>
</evidence>
<keyword evidence="1" id="KW-0812">Transmembrane</keyword>
<feature type="transmembrane region" description="Helical" evidence="1">
    <location>
        <begin position="80"/>
        <end position="99"/>
    </location>
</feature>